<reference evidence="1 2" key="1">
    <citation type="journal article" date="2019" name="Commun. Biol.">
        <title>The bagworm genome reveals a unique fibroin gene that provides high tensile strength.</title>
        <authorList>
            <person name="Kono N."/>
            <person name="Nakamura H."/>
            <person name="Ohtoshi R."/>
            <person name="Tomita M."/>
            <person name="Numata K."/>
            <person name="Arakawa K."/>
        </authorList>
    </citation>
    <scope>NUCLEOTIDE SEQUENCE [LARGE SCALE GENOMIC DNA]</scope>
</reference>
<proteinExistence type="predicted"/>
<dbReference type="Proteomes" id="UP000299102">
    <property type="component" value="Unassembled WGS sequence"/>
</dbReference>
<comment type="caution">
    <text evidence="1">The sequence shown here is derived from an EMBL/GenBank/DDBJ whole genome shotgun (WGS) entry which is preliminary data.</text>
</comment>
<keyword evidence="2" id="KW-1185">Reference proteome</keyword>
<dbReference type="AlphaFoldDB" id="A0A4C1WYG0"/>
<organism evidence="1 2">
    <name type="scientific">Eumeta variegata</name>
    <name type="common">Bagworm moth</name>
    <name type="synonym">Eumeta japonica</name>
    <dbReference type="NCBI Taxonomy" id="151549"/>
    <lineage>
        <taxon>Eukaryota</taxon>
        <taxon>Metazoa</taxon>
        <taxon>Ecdysozoa</taxon>
        <taxon>Arthropoda</taxon>
        <taxon>Hexapoda</taxon>
        <taxon>Insecta</taxon>
        <taxon>Pterygota</taxon>
        <taxon>Neoptera</taxon>
        <taxon>Endopterygota</taxon>
        <taxon>Lepidoptera</taxon>
        <taxon>Glossata</taxon>
        <taxon>Ditrysia</taxon>
        <taxon>Tineoidea</taxon>
        <taxon>Psychidae</taxon>
        <taxon>Oiketicinae</taxon>
        <taxon>Eumeta</taxon>
    </lineage>
</organism>
<accession>A0A4C1WYG0</accession>
<gene>
    <name evidence="1" type="ORF">EVAR_32954_1</name>
</gene>
<sequence length="93" mass="10414">MPACSRPRGPARARMTLADKGRFQIRVIVDKVVDRYKRRRGQLKLYIHAGGAVGEICIFCTEPESKSEIESEPKAELGLESKEITTAGLWLRA</sequence>
<protein>
    <submittedName>
        <fullName evidence="1">Uncharacterized protein</fullName>
    </submittedName>
</protein>
<evidence type="ECO:0000313" key="2">
    <source>
        <dbReference type="Proteomes" id="UP000299102"/>
    </source>
</evidence>
<dbReference type="EMBL" id="BGZK01000676">
    <property type="protein sequence ID" value="GBP55702.1"/>
    <property type="molecule type" value="Genomic_DNA"/>
</dbReference>
<name>A0A4C1WYG0_EUMVA</name>
<evidence type="ECO:0000313" key="1">
    <source>
        <dbReference type="EMBL" id="GBP55702.1"/>
    </source>
</evidence>